<evidence type="ECO:0000313" key="12">
    <source>
        <dbReference type="Ensembl" id="ENSLACP00000006939.1"/>
    </source>
</evidence>
<keyword evidence="6" id="KW-0770">Synapse</keyword>
<evidence type="ECO:0000313" key="13">
    <source>
        <dbReference type="Proteomes" id="UP000008672"/>
    </source>
</evidence>
<comment type="similarity">
    <text evidence="4">Belongs to the paralemmin family.</text>
</comment>
<name>H3ABB8_LATCH</name>
<dbReference type="GO" id="GO:0016020">
    <property type="term" value="C:membrane"/>
    <property type="evidence" value="ECO:0007669"/>
    <property type="project" value="InterPro"/>
</dbReference>
<dbReference type="GO" id="GO:0008360">
    <property type="term" value="P:regulation of cell shape"/>
    <property type="evidence" value="ECO:0007669"/>
    <property type="project" value="InterPro"/>
</dbReference>
<evidence type="ECO:0000256" key="9">
    <source>
        <dbReference type="ARBA" id="ARBA00040857"/>
    </source>
</evidence>
<evidence type="ECO:0000256" key="11">
    <source>
        <dbReference type="SAM" id="MobiDB-lite"/>
    </source>
</evidence>
<evidence type="ECO:0000256" key="4">
    <source>
        <dbReference type="ARBA" id="ARBA00005756"/>
    </source>
</evidence>
<reference evidence="12" key="2">
    <citation type="submission" date="2025-08" db="UniProtKB">
        <authorList>
            <consortium name="Ensembl"/>
        </authorList>
    </citation>
    <scope>IDENTIFICATION</scope>
</reference>
<evidence type="ECO:0000256" key="5">
    <source>
        <dbReference type="ARBA" id="ARBA00022490"/>
    </source>
</evidence>
<dbReference type="Proteomes" id="UP000008672">
    <property type="component" value="Unassembled WGS sequence"/>
</dbReference>
<dbReference type="GeneTree" id="ENSGT00940000157718"/>
<feature type="coiled-coil region" evidence="10">
    <location>
        <begin position="4"/>
        <end position="97"/>
    </location>
</feature>
<dbReference type="PANTHER" id="PTHR46881">
    <property type="entry name" value="PALMDELPHIN"/>
    <property type="match status" value="1"/>
</dbReference>
<sequence>MEEAELLKERLQAITDKRKLQEEIAKQRHQVEEEKMKLHHLKKKTLREKWLFDGLTALTSQEQEEMQNKNEKDQQQTKLLEQNIFRLEKEIEYLEKQEMQVSVNEEAILEKLKAVETTPEDIIKAVKIESQEDFTESIEYIYSKIPELPKSYKPSALKGTENQGEEAEEDEDDETKREALFAMEINVEKDVKTGESTVLSTMTIAPEDFKDKGIKVYDDGIKSVHAVCSDKGTMQNGVDELTPVEVEDLLRKATEKKSKSPTEYHEPVYSSPFTRPTTPKILHREQFSPGPKAEAIGKEEMDEEQKHSKAKSFLAKKVDIDPDEDNSFDHQQKEMETSQFSRLHVSGCSPYKTNHHQSMPTQNNDPQATQNDQQPTQIQDHEIKENHREAVFLNSEFSNERSSAAFEEDVKYSIVDAMPCNTDTEPVTMIFMGYQNVDYEDENNKVSSYEGAIRAELVVIDDDDDEEEEILAYHPEGHYSQIYQPSLHLDTGHKLSETRINQNMNNCSPQGNSTSLQEQEASLNHALYKLNKSGYITGDGTEDPSLTALRMRMAKLGKRVM</sequence>
<evidence type="ECO:0000256" key="1">
    <source>
        <dbReference type="ARBA" id="ARBA00004279"/>
    </source>
</evidence>
<dbReference type="InterPro" id="IPR004965">
    <property type="entry name" value="Paralemmin"/>
</dbReference>
<dbReference type="GO" id="GO:0005737">
    <property type="term" value="C:cytoplasm"/>
    <property type="evidence" value="ECO:0007669"/>
    <property type="project" value="UniProtKB-SubCell"/>
</dbReference>
<keyword evidence="5" id="KW-0963">Cytoplasm</keyword>
<dbReference type="eggNOG" id="ENOG502QVMH">
    <property type="taxonomic scope" value="Eukaryota"/>
</dbReference>
<dbReference type="Pfam" id="PF03285">
    <property type="entry name" value="Paralemmin"/>
    <property type="match status" value="2"/>
</dbReference>
<dbReference type="Ensembl" id="ENSLACT00000006998.1">
    <property type="protein sequence ID" value="ENSLACP00000006939.1"/>
    <property type="gene ID" value="ENSLACG00000006159.1"/>
</dbReference>
<dbReference type="EMBL" id="AFYH01107125">
    <property type="status" value="NOT_ANNOTATED_CDS"/>
    <property type="molecule type" value="Genomic_DNA"/>
</dbReference>
<evidence type="ECO:0000256" key="2">
    <source>
        <dbReference type="ARBA" id="ARBA00004496"/>
    </source>
</evidence>
<dbReference type="STRING" id="7897.ENSLACP00000006939"/>
<feature type="region of interest" description="Disordered" evidence="11">
    <location>
        <begin position="253"/>
        <end position="377"/>
    </location>
</feature>
<evidence type="ECO:0000256" key="3">
    <source>
        <dbReference type="ARBA" id="ARBA00004552"/>
    </source>
</evidence>
<dbReference type="EMBL" id="AFYH01107126">
    <property type="status" value="NOT_ANNOTATED_CDS"/>
    <property type="molecule type" value="Genomic_DNA"/>
</dbReference>
<evidence type="ECO:0000256" key="7">
    <source>
        <dbReference type="ARBA" id="ARBA00023054"/>
    </source>
</evidence>
<feature type="compositionally biased region" description="Basic and acidic residues" evidence="11">
    <location>
        <begin position="327"/>
        <end position="336"/>
    </location>
</feature>
<protein>
    <recommendedName>
        <fullName evidence="9">Palmdelphin</fullName>
    </recommendedName>
</protein>
<feature type="compositionally biased region" description="Polar residues" evidence="11">
    <location>
        <begin position="356"/>
        <end position="377"/>
    </location>
</feature>
<reference evidence="13" key="1">
    <citation type="submission" date="2011-08" db="EMBL/GenBank/DDBJ databases">
        <title>The draft genome of Latimeria chalumnae.</title>
        <authorList>
            <person name="Di Palma F."/>
            <person name="Alfoldi J."/>
            <person name="Johnson J."/>
            <person name="Berlin A."/>
            <person name="Gnerre S."/>
            <person name="Jaffe D."/>
            <person name="MacCallum I."/>
            <person name="Young S."/>
            <person name="Walker B.J."/>
            <person name="Lander E."/>
            <person name="Lindblad-Toh K."/>
        </authorList>
    </citation>
    <scope>NUCLEOTIDE SEQUENCE [LARGE SCALE GENOMIC DNA]</scope>
    <source>
        <strain evidence="13">Wild caught</strain>
    </source>
</reference>
<feature type="region of interest" description="Disordered" evidence="11">
    <location>
        <begin position="152"/>
        <end position="174"/>
    </location>
</feature>
<reference evidence="12" key="3">
    <citation type="submission" date="2025-09" db="UniProtKB">
        <authorList>
            <consortium name="Ensembl"/>
        </authorList>
    </citation>
    <scope>IDENTIFICATION</scope>
</reference>
<dbReference type="EMBL" id="AFYH01107128">
    <property type="status" value="NOT_ANNOTATED_CDS"/>
    <property type="molecule type" value="Genomic_DNA"/>
</dbReference>
<dbReference type="PANTHER" id="PTHR46881:SF1">
    <property type="entry name" value="PALMDELPHIN"/>
    <property type="match status" value="1"/>
</dbReference>
<feature type="compositionally biased region" description="Acidic residues" evidence="11">
    <location>
        <begin position="163"/>
        <end position="173"/>
    </location>
</feature>
<proteinExistence type="inferred from homology"/>
<comment type="subcellular location">
    <subcellularLocation>
        <location evidence="1">Cell projection</location>
        <location evidence="1">Dendrite</location>
    </subcellularLocation>
    <subcellularLocation>
        <location evidence="3">Cell projection</location>
        <location evidence="3">Dendritic spine</location>
    </subcellularLocation>
    <subcellularLocation>
        <location evidence="2">Cytoplasm</location>
    </subcellularLocation>
</comment>
<dbReference type="EMBL" id="AFYH01107127">
    <property type="status" value="NOT_ANNOTATED_CDS"/>
    <property type="molecule type" value="Genomic_DNA"/>
</dbReference>
<evidence type="ECO:0000256" key="8">
    <source>
        <dbReference type="ARBA" id="ARBA00023273"/>
    </source>
</evidence>
<gene>
    <name evidence="12" type="primary">PALMD</name>
</gene>
<dbReference type="GO" id="GO:0043197">
    <property type="term" value="C:dendritic spine"/>
    <property type="evidence" value="ECO:0007669"/>
    <property type="project" value="UniProtKB-SubCell"/>
</dbReference>
<feature type="compositionally biased region" description="Basic and acidic residues" evidence="11">
    <location>
        <begin position="295"/>
        <end position="307"/>
    </location>
</feature>
<dbReference type="EMBL" id="AFYH01107129">
    <property type="status" value="NOT_ANNOTATED_CDS"/>
    <property type="molecule type" value="Genomic_DNA"/>
</dbReference>
<dbReference type="FunCoup" id="H3ABB8">
    <property type="interactions" value="482"/>
</dbReference>
<keyword evidence="13" id="KW-1185">Reference proteome</keyword>
<evidence type="ECO:0000256" key="10">
    <source>
        <dbReference type="SAM" id="Coils"/>
    </source>
</evidence>
<keyword evidence="7 10" id="KW-0175">Coiled coil</keyword>
<dbReference type="OMA" id="MEISVEH"/>
<feature type="compositionally biased region" description="Basic and acidic residues" evidence="11">
    <location>
        <begin position="253"/>
        <end position="266"/>
    </location>
</feature>
<dbReference type="HOGENOM" id="CLU_038333_0_0_1"/>
<dbReference type="AlphaFoldDB" id="H3ABB8"/>
<evidence type="ECO:0000256" key="6">
    <source>
        <dbReference type="ARBA" id="ARBA00023018"/>
    </source>
</evidence>
<dbReference type="InParanoid" id="H3ABB8"/>
<accession>H3ABB8</accession>
<keyword evidence="8" id="KW-0966">Cell projection</keyword>
<organism evidence="12 13">
    <name type="scientific">Latimeria chalumnae</name>
    <name type="common">Coelacanth</name>
    <dbReference type="NCBI Taxonomy" id="7897"/>
    <lineage>
        <taxon>Eukaryota</taxon>
        <taxon>Metazoa</taxon>
        <taxon>Chordata</taxon>
        <taxon>Craniata</taxon>
        <taxon>Vertebrata</taxon>
        <taxon>Euteleostomi</taxon>
        <taxon>Coelacanthiformes</taxon>
        <taxon>Coelacanthidae</taxon>
        <taxon>Latimeria</taxon>
    </lineage>
</organism>